<accession>C0ES52</accession>
<comment type="caution">
    <text evidence="3">The sequence shown here is derived from an EMBL/GenBank/DDBJ whole genome shotgun (WGS) entry which is preliminary data.</text>
</comment>
<dbReference type="SUPFAM" id="SSF89447">
    <property type="entry name" value="AbrB/MazE/MraZ-like"/>
    <property type="match status" value="1"/>
</dbReference>
<dbReference type="NCBIfam" id="TIGR01439">
    <property type="entry name" value="lp_hng_hel_AbrB"/>
    <property type="match status" value="1"/>
</dbReference>
<dbReference type="GO" id="GO:0003677">
    <property type="term" value="F:DNA binding"/>
    <property type="evidence" value="ECO:0007669"/>
    <property type="project" value="UniProtKB-UniRule"/>
</dbReference>
<evidence type="ECO:0000259" key="2">
    <source>
        <dbReference type="PROSITE" id="PS51740"/>
    </source>
</evidence>
<dbReference type="PROSITE" id="PS51740">
    <property type="entry name" value="SPOVT_ABRB"/>
    <property type="match status" value="1"/>
</dbReference>
<dbReference type="PANTHER" id="PTHR36432:SF4">
    <property type="entry name" value="TRANSITION STATE REGULATOR ABH-RELATED"/>
    <property type="match status" value="1"/>
</dbReference>
<dbReference type="Gene3D" id="2.10.260.10">
    <property type="match status" value="1"/>
</dbReference>
<keyword evidence="1" id="KW-0238">DNA-binding</keyword>
<evidence type="ECO:0000313" key="3">
    <source>
        <dbReference type="EMBL" id="EEG37892.1"/>
    </source>
</evidence>
<dbReference type="Proteomes" id="UP000003174">
    <property type="component" value="Unassembled WGS sequence"/>
</dbReference>
<proteinExistence type="predicted"/>
<dbReference type="InterPro" id="IPR037914">
    <property type="entry name" value="SpoVT-AbrB_sf"/>
</dbReference>
<dbReference type="InterPro" id="IPR007159">
    <property type="entry name" value="SpoVT-AbrB_dom"/>
</dbReference>
<feature type="domain" description="SpoVT-AbrB" evidence="2">
    <location>
        <begin position="33"/>
        <end position="78"/>
    </location>
</feature>
<dbReference type="InterPro" id="IPR052731">
    <property type="entry name" value="B_subtilis_Trans_State_Reg"/>
</dbReference>
<dbReference type="PANTHER" id="PTHR36432">
    <property type="match status" value="1"/>
</dbReference>
<organism evidence="3 4">
    <name type="scientific">Anaerobutyricum hallii DSM 3353</name>
    <dbReference type="NCBI Taxonomy" id="411469"/>
    <lineage>
        <taxon>Bacteria</taxon>
        <taxon>Bacillati</taxon>
        <taxon>Bacillota</taxon>
        <taxon>Clostridia</taxon>
        <taxon>Lachnospirales</taxon>
        <taxon>Lachnospiraceae</taxon>
        <taxon>Anaerobutyricum</taxon>
    </lineage>
</organism>
<dbReference type="SMART" id="SM00966">
    <property type="entry name" value="SpoVT_AbrB"/>
    <property type="match status" value="1"/>
</dbReference>
<gene>
    <name evidence="3" type="ORF">EUBHAL_00221</name>
</gene>
<evidence type="ECO:0000256" key="1">
    <source>
        <dbReference type="PROSITE-ProRule" id="PRU01076"/>
    </source>
</evidence>
<protein>
    <submittedName>
        <fullName evidence="3">Transcriptional regulator, AbrB family</fullName>
    </submittedName>
</protein>
<reference evidence="3 4" key="1">
    <citation type="submission" date="2009-01" db="EMBL/GenBank/DDBJ databases">
        <authorList>
            <person name="Fulton L."/>
            <person name="Clifton S."/>
            <person name="Fulton B."/>
            <person name="Xu J."/>
            <person name="Minx P."/>
            <person name="Pepin K.H."/>
            <person name="Johnson M."/>
            <person name="Bhonagiri V."/>
            <person name="Nash W.E."/>
            <person name="Mardis E.R."/>
            <person name="Wilson R.K."/>
        </authorList>
    </citation>
    <scope>NUCLEOTIDE SEQUENCE [LARGE SCALE GENOMIC DNA]</scope>
    <source>
        <strain evidence="3 4">DSM 3353</strain>
    </source>
</reference>
<dbReference type="AlphaFoldDB" id="C0ES52"/>
<dbReference type="EMBL" id="ACEP01000012">
    <property type="protein sequence ID" value="EEG37892.1"/>
    <property type="molecule type" value="Genomic_DNA"/>
</dbReference>
<reference evidence="3 4" key="2">
    <citation type="submission" date="2009-02" db="EMBL/GenBank/DDBJ databases">
        <title>Draft genome sequence of Eubacterium hallii (DSM 3353).</title>
        <authorList>
            <person name="Sudarsanam P."/>
            <person name="Ley R."/>
            <person name="Guruge J."/>
            <person name="Turnbaugh P.J."/>
            <person name="Mahowald M."/>
            <person name="Liep D."/>
            <person name="Gordon J."/>
        </authorList>
    </citation>
    <scope>NUCLEOTIDE SEQUENCE [LARGE SCALE GENOMIC DNA]</scope>
    <source>
        <strain evidence="3 4">DSM 3353</strain>
    </source>
</reference>
<dbReference type="eggNOG" id="COG2002">
    <property type="taxonomic scope" value="Bacteria"/>
</dbReference>
<sequence length="116" mass="13679">MIYYNQPRGHCTGAHHKREYYSTREEYVMQSTGIVRKLDSLGRITLPMELRKSFDIGEREPLEIFTEEDKIIIKKYNPSDIFTGQCEDLIEYRGKKVSRDSIRELARIAGFKLTEE</sequence>
<evidence type="ECO:0000313" key="4">
    <source>
        <dbReference type="Proteomes" id="UP000003174"/>
    </source>
</evidence>
<name>C0ES52_9FIRM</name>
<dbReference type="Pfam" id="PF04014">
    <property type="entry name" value="MazE_antitoxin"/>
    <property type="match status" value="1"/>
</dbReference>